<feature type="domain" description="HTH gntR-type" evidence="4">
    <location>
        <begin position="3"/>
        <end position="71"/>
    </location>
</feature>
<dbReference type="SUPFAM" id="SSF46785">
    <property type="entry name" value="Winged helix' DNA-binding domain"/>
    <property type="match status" value="1"/>
</dbReference>
<dbReference type="GO" id="GO:0003677">
    <property type="term" value="F:DNA binding"/>
    <property type="evidence" value="ECO:0007669"/>
    <property type="project" value="UniProtKB-KW"/>
</dbReference>
<dbReference type="Pfam" id="PF07702">
    <property type="entry name" value="UTRA"/>
    <property type="match status" value="1"/>
</dbReference>
<keyword evidence="3" id="KW-0804">Transcription</keyword>
<dbReference type="InterPro" id="IPR036390">
    <property type="entry name" value="WH_DNA-bd_sf"/>
</dbReference>
<organism evidence="5 6">
    <name type="scientific">Szabonella alba</name>
    <dbReference type="NCBI Taxonomy" id="2804194"/>
    <lineage>
        <taxon>Bacteria</taxon>
        <taxon>Pseudomonadati</taxon>
        <taxon>Pseudomonadota</taxon>
        <taxon>Alphaproteobacteria</taxon>
        <taxon>Rhodobacterales</taxon>
        <taxon>Paracoccaceae</taxon>
        <taxon>Szabonella</taxon>
    </lineage>
</organism>
<dbReference type="Gene3D" id="1.10.10.10">
    <property type="entry name" value="Winged helix-like DNA-binding domain superfamily/Winged helix DNA-binding domain"/>
    <property type="match status" value="1"/>
</dbReference>
<dbReference type="Gene3D" id="3.40.1410.10">
    <property type="entry name" value="Chorismate lyase-like"/>
    <property type="match status" value="1"/>
</dbReference>
<dbReference type="CDD" id="cd07377">
    <property type="entry name" value="WHTH_GntR"/>
    <property type="match status" value="1"/>
</dbReference>
<dbReference type="PANTHER" id="PTHR44846">
    <property type="entry name" value="MANNOSYL-D-GLYCERATE TRANSPORT/METABOLISM SYSTEM REPRESSOR MNGR-RELATED"/>
    <property type="match status" value="1"/>
</dbReference>
<evidence type="ECO:0000256" key="2">
    <source>
        <dbReference type="ARBA" id="ARBA00023125"/>
    </source>
</evidence>
<dbReference type="Pfam" id="PF00392">
    <property type="entry name" value="GntR"/>
    <property type="match status" value="1"/>
</dbReference>
<dbReference type="SMART" id="SM00866">
    <property type="entry name" value="UTRA"/>
    <property type="match status" value="1"/>
</dbReference>
<dbReference type="SMART" id="SM00345">
    <property type="entry name" value="HTH_GNTR"/>
    <property type="match status" value="1"/>
</dbReference>
<dbReference type="GO" id="GO:0003700">
    <property type="term" value="F:DNA-binding transcription factor activity"/>
    <property type="evidence" value="ECO:0007669"/>
    <property type="project" value="InterPro"/>
</dbReference>
<sequence length="233" mass="24950">MSSITWQTVQAEALRRIRTREWPPGSRIPDEAVLAAELGCARATVNRALRELAEAGLLERRRKAGTRVPLNPVRKATFEVPIIRQDIEGRGLVPGYRLLTRAVEPAPAALLASLPAGSLPPGAQLLRLRALHLAGDAPFCLEERWVNPLTAPGILVADLDGISANEWLVQNTSFTGGDIAFGATNADAETAAALDCPPGASLFVIDRMTRAGEALITSVRLSYAPGYQMQAVI</sequence>
<keyword evidence="1" id="KW-0805">Transcription regulation</keyword>
<reference evidence="5" key="1">
    <citation type="submission" date="2021-01" db="EMBL/GenBank/DDBJ databases">
        <title>Tabrizicola alba sp. nov. a motile alkaliphilic bacterium isolated from a soda lake.</title>
        <authorList>
            <person name="Szuroczki S."/>
            <person name="Abbaszade G."/>
            <person name="Schumann P."/>
            <person name="Toth E."/>
        </authorList>
    </citation>
    <scope>NUCLEOTIDE SEQUENCE</scope>
    <source>
        <strain evidence="5">DMG-N-6</strain>
    </source>
</reference>
<dbReference type="AlphaFoldDB" id="A0A8K0VC17"/>
<dbReference type="RefSeq" id="WP_202687064.1">
    <property type="nucleotide sequence ID" value="NZ_JAESVN010000001.1"/>
</dbReference>
<comment type="caution">
    <text evidence="5">The sequence shown here is derived from an EMBL/GenBank/DDBJ whole genome shotgun (WGS) entry which is preliminary data.</text>
</comment>
<dbReference type="InterPro" id="IPR011663">
    <property type="entry name" value="UTRA"/>
</dbReference>
<dbReference type="InterPro" id="IPR050679">
    <property type="entry name" value="Bact_HTH_transcr_reg"/>
</dbReference>
<dbReference type="InterPro" id="IPR036388">
    <property type="entry name" value="WH-like_DNA-bd_sf"/>
</dbReference>
<protein>
    <submittedName>
        <fullName evidence="5">UTRA domain-containing protein</fullName>
    </submittedName>
</protein>
<dbReference type="SUPFAM" id="SSF64288">
    <property type="entry name" value="Chorismate lyase-like"/>
    <property type="match status" value="1"/>
</dbReference>
<dbReference type="InterPro" id="IPR000524">
    <property type="entry name" value="Tscrpt_reg_HTH_GntR"/>
</dbReference>
<evidence type="ECO:0000259" key="4">
    <source>
        <dbReference type="PROSITE" id="PS50949"/>
    </source>
</evidence>
<proteinExistence type="predicted"/>
<evidence type="ECO:0000256" key="1">
    <source>
        <dbReference type="ARBA" id="ARBA00023015"/>
    </source>
</evidence>
<evidence type="ECO:0000313" key="5">
    <source>
        <dbReference type="EMBL" id="MBL4916405.1"/>
    </source>
</evidence>
<evidence type="ECO:0000313" key="6">
    <source>
        <dbReference type="Proteomes" id="UP000648908"/>
    </source>
</evidence>
<accession>A0A8K0VC17</accession>
<dbReference type="Proteomes" id="UP000648908">
    <property type="component" value="Unassembled WGS sequence"/>
</dbReference>
<keyword evidence="2" id="KW-0238">DNA-binding</keyword>
<name>A0A8K0VC17_9RHOB</name>
<dbReference type="PANTHER" id="PTHR44846:SF16">
    <property type="entry name" value="TRANSCRIPTIONAL REGULATOR PHNF-RELATED"/>
    <property type="match status" value="1"/>
</dbReference>
<dbReference type="PRINTS" id="PR00035">
    <property type="entry name" value="HTHGNTR"/>
</dbReference>
<dbReference type="InterPro" id="IPR028978">
    <property type="entry name" value="Chorismate_lyase_/UTRA_dom_sf"/>
</dbReference>
<evidence type="ECO:0000256" key="3">
    <source>
        <dbReference type="ARBA" id="ARBA00023163"/>
    </source>
</evidence>
<dbReference type="EMBL" id="JAESVN010000001">
    <property type="protein sequence ID" value="MBL4916405.1"/>
    <property type="molecule type" value="Genomic_DNA"/>
</dbReference>
<gene>
    <name evidence="5" type="ORF">JL811_04150</name>
</gene>
<keyword evidence="6" id="KW-1185">Reference proteome</keyword>
<dbReference type="PROSITE" id="PS50949">
    <property type="entry name" value="HTH_GNTR"/>
    <property type="match status" value="1"/>
</dbReference>